<sequence>ESTCDVTGLFPFYFPRDFEVIQDGWTAFSVESEFSRLQAISDEWRITDLNKNFAVCETYSERLVVPKSISDDQLKRSAEFRSHGRFPVLCYLHKSSKSCIIRCAQPLVGSSVRRCKEDEALVNSMLIQRHKKGWILDTRNPNIVKVAQSKGGGCEPEQHYALWKRLHRHLDRHSVLQESFVKFIDACIDQSEKDRWLSKLENSNWLLYVKEALTVACIVAQTIDREETSVLVHGNDGWDTTLLVTSLAQVLLHPDCRTITGFEALIEREWIQAGHPFRTRCTRAAFGKSSRGYESPLFTLFLDCTWQLLQQFACSFEFNDTLLIQLFEHAYSSKFGTFIFNNEKEKTKYNGVKKTVSLWSYFNRPEILRTFLNPFYEPNISVLWPSVAAQSIILWRSLYLRFYENQIPQQEAWDEYLIIKEKELQLRSYVNKLRQELLELERKCTEKNSNMIKMEKNSVTTT</sequence>
<dbReference type="GO" id="GO:0019903">
    <property type="term" value="F:protein phosphatase binding"/>
    <property type="evidence" value="ECO:0007669"/>
    <property type="project" value="TreeGrafter"/>
</dbReference>
<proteinExistence type="inferred from homology"/>
<comment type="caution">
    <text evidence="4">The sequence shown here is derived from an EMBL/GenBank/DDBJ whole genome shotgun (WGS) entry which is preliminary data.</text>
</comment>
<dbReference type="AlphaFoldDB" id="A0A8S2QDH3"/>
<evidence type="ECO:0000313" key="5">
    <source>
        <dbReference type="Proteomes" id="UP000681720"/>
    </source>
</evidence>
<evidence type="ECO:0000259" key="3">
    <source>
        <dbReference type="PROSITE" id="PS51339"/>
    </source>
</evidence>
<evidence type="ECO:0000313" key="4">
    <source>
        <dbReference type="EMBL" id="CAF4093770.1"/>
    </source>
</evidence>
<protein>
    <recommendedName>
        <fullName evidence="3">Myotubularin phosphatase domain-containing protein</fullName>
    </recommendedName>
</protein>
<dbReference type="PANTHER" id="PTHR10807:SF73">
    <property type="entry name" value="LD06050P"/>
    <property type="match status" value="1"/>
</dbReference>
<dbReference type="SUPFAM" id="SSF52799">
    <property type="entry name" value="(Phosphotyrosine protein) phosphatases II"/>
    <property type="match status" value="1"/>
</dbReference>
<dbReference type="GO" id="GO:0005737">
    <property type="term" value="C:cytoplasm"/>
    <property type="evidence" value="ECO:0007669"/>
    <property type="project" value="TreeGrafter"/>
</dbReference>
<comment type="similarity">
    <text evidence="1">Belongs to the protein-tyrosine phosphatase family. Non-receptor class myotubularin subfamily.</text>
</comment>
<feature type="domain" description="Myotubularin phosphatase" evidence="3">
    <location>
        <begin position="24"/>
        <end position="399"/>
    </location>
</feature>
<keyword evidence="2" id="KW-0175">Coiled coil</keyword>
<dbReference type="InterPro" id="IPR010569">
    <property type="entry name" value="Myotubularin-like_Pase_dom"/>
</dbReference>
<reference evidence="4" key="1">
    <citation type="submission" date="2021-02" db="EMBL/GenBank/DDBJ databases">
        <authorList>
            <person name="Nowell W R."/>
        </authorList>
    </citation>
    <scope>NUCLEOTIDE SEQUENCE</scope>
</reference>
<evidence type="ECO:0000256" key="1">
    <source>
        <dbReference type="ARBA" id="ARBA00007471"/>
    </source>
</evidence>
<dbReference type="InterPro" id="IPR030564">
    <property type="entry name" value="Myotubularin"/>
</dbReference>
<dbReference type="PANTHER" id="PTHR10807">
    <property type="entry name" value="MYOTUBULARIN-RELATED"/>
    <property type="match status" value="1"/>
</dbReference>
<name>A0A8S2QDH3_9BILA</name>
<evidence type="ECO:0000256" key="2">
    <source>
        <dbReference type="SAM" id="Coils"/>
    </source>
</evidence>
<dbReference type="Pfam" id="PF06602">
    <property type="entry name" value="Myotub-related"/>
    <property type="match status" value="1"/>
</dbReference>
<organism evidence="4 5">
    <name type="scientific">Rotaria magnacalcarata</name>
    <dbReference type="NCBI Taxonomy" id="392030"/>
    <lineage>
        <taxon>Eukaryota</taxon>
        <taxon>Metazoa</taxon>
        <taxon>Spiralia</taxon>
        <taxon>Gnathifera</taxon>
        <taxon>Rotifera</taxon>
        <taxon>Eurotatoria</taxon>
        <taxon>Bdelloidea</taxon>
        <taxon>Philodinida</taxon>
        <taxon>Philodinidae</taxon>
        <taxon>Rotaria</taxon>
    </lineage>
</organism>
<dbReference type="InterPro" id="IPR029021">
    <property type="entry name" value="Prot-tyrosine_phosphatase-like"/>
</dbReference>
<dbReference type="GO" id="GO:0010507">
    <property type="term" value="P:negative regulation of autophagy"/>
    <property type="evidence" value="ECO:0007669"/>
    <property type="project" value="TreeGrafter"/>
</dbReference>
<dbReference type="EMBL" id="CAJOBJ010007743">
    <property type="protein sequence ID" value="CAF4093770.1"/>
    <property type="molecule type" value="Genomic_DNA"/>
</dbReference>
<dbReference type="GO" id="GO:0046856">
    <property type="term" value="P:phosphatidylinositol dephosphorylation"/>
    <property type="evidence" value="ECO:0007669"/>
    <property type="project" value="TreeGrafter"/>
</dbReference>
<dbReference type="PROSITE" id="PS51339">
    <property type="entry name" value="PPASE_MYOTUBULARIN"/>
    <property type="match status" value="1"/>
</dbReference>
<feature type="non-terminal residue" evidence="4">
    <location>
        <position position="1"/>
    </location>
</feature>
<accession>A0A8S2QDH3</accession>
<dbReference type="Proteomes" id="UP000681720">
    <property type="component" value="Unassembled WGS sequence"/>
</dbReference>
<feature type="coiled-coil region" evidence="2">
    <location>
        <begin position="419"/>
        <end position="457"/>
    </location>
</feature>
<gene>
    <name evidence="4" type="ORF">GIL414_LOCUS16747</name>
</gene>